<keyword evidence="1" id="KW-0677">Repeat</keyword>
<dbReference type="CGD" id="CAL0000165727">
    <property type="gene designation" value="Cd36_23480"/>
</dbReference>
<organism evidence="3 4">
    <name type="scientific">Candida dubliniensis (strain CD36 / ATCC MYA-646 / CBS 7987 / NCPF 3949 / NRRL Y-17841)</name>
    <name type="common">Yeast</name>
    <dbReference type="NCBI Taxonomy" id="573826"/>
    <lineage>
        <taxon>Eukaryota</taxon>
        <taxon>Fungi</taxon>
        <taxon>Dikarya</taxon>
        <taxon>Ascomycota</taxon>
        <taxon>Saccharomycotina</taxon>
        <taxon>Pichiomycetes</taxon>
        <taxon>Debaryomycetaceae</taxon>
        <taxon>Candida/Lodderomyces clade</taxon>
        <taxon>Candida</taxon>
    </lineage>
</organism>
<dbReference type="Proteomes" id="UP000002605">
    <property type="component" value="Chromosome 2"/>
</dbReference>
<protein>
    <recommendedName>
        <fullName evidence="5">Mitochondrial group I intron splicing factor CCM1</fullName>
    </recommendedName>
</protein>
<dbReference type="eggNOG" id="ENOG502S1M2">
    <property type="taxonomic scope" value="Eukaryota"/>
</dbReference>
<keyword evidence="4" id="KW-1185">Reference proteome</keyword>
<sequence>MIPRPVLIGPVLRYRVLPVTRMISTRSSLGAKHFLKKDLRSSNKNHIIEEPKPYKDPKIQLIYNEIATYLSADADKMPNNIKSKILQRKMISLLSLDGVQEKSEVMEVLELVVNNGLKKQIPLEISILVFSKYFNEIIESGSTFANSVVKSLLSNIDKLPTATVIQLIDYTQDKNVADLSVILKSLQTKVQYNDFIEEYLFHLKETGKFNLKTFEELIMLNEIHDSLITYLDEYIQLLFEDNIPEVHCYTNLEYNLDRIQMLLNNLIEKVDFKDIAVESVIKLFKLNWEILSANRCEASARNGDKILNYVQDKVEPVKSFIFRQNLDDESLLEIILFSGWSYPSKALAKEVSNFVIADDVKFSPYVRFQSEIYCLAHSNLPEQELLGQIINKTPQNLDTDLVCEKVIQALMTSDIPPTASILDKIISGLAVEQSVYSYKYRIDKAISNNDHESALKLYNRSISNVTQWSEYTHDPSIVLTLNNLIQCLVNNLPMKEAFPLFQNVKAQLQKEINIDTINAIVPKILQEDMTGDIIELMNRELPKIPKDSPIKLPMEQPFGYKYYQLFDTIHEYCITNTKDKRMVNNWYLYTHCYNYFFIPHDRILPTMKFFCENERWNGALRIFKKVIEMSQLHGEHKHKPPTREMYLYLINEFGDKLYEDGVIEVHELLKMDLNLAKQDKELQHSIMNAYCNLQEVGKVRDLFLSMSLEPKESGGVDETSATIMIKAYTYNDLIYVKKFWDNLSMFGLVPDYQMFKQYLIAYSYHGCIEKSIEIADSIQDYELELTSDLLTSMHNFCYQIEGQEKLKTWAQSNHPEIWQQAVESGKLIDASGYKPNENFLVAGSSSDPKHISEPIFK</sequence>
<dbReference type="GeneID" id="8046360"/>
<dbReference type="HOGENOM" id="CLU_013751_0_0_1"/>
<evidence type="ECO:0000313" key="3">
    <source>
        <dbReference type="EMBL" id="CAX44128.1"/>
    </source>
</evidence>
<name>B9WCK5_CANDC</name>
<evidence type="ECO:0000256" key="1">
    <source>
        <dbReference type="ARBA" id="ARBA00022737"/>
    </source>
</evidence>
<dbReference type="AlphaFoldDB" id="B9WCK5"/>
<evidence type="ECO:0008006" key="5">
    <source>
        <dbReference type="Google" id="ProtNLM"/>
    </source>
</evidence>
<dbReference type="PANTHER" id="PTHR47932:SF44">
    <property type="entry name" value="MIOREX COMPLEX COMPONENT 1"/>
    <property type="match status" value="1"/>
</dbReference>
<dbReference type="VEuPathDB" id="FungiDB:CD36_23480"/>
<proteinExistence type="predicted"/>
<dbReference type="KEGG" id="cdu:CD36_23480"/>
<accession>B9WCK5</accession>
<dbReference type="RefSeq" id="XP_002418822.1">
    <property type="nucleotide sequence ID" value="XM_002418777.1"/>
</dbReference>
<evidence type="ECO:0000313" key="4">
    <source>
        <dbReference type="Proteomes" id="UP000002605"/>
    </source>
</evidence>
<reference evidence="3 4" key="1">
    <citation type="journal article" date="2009" name="Genome Res.">
        <title>Comparative genomics of the fungal pathogens Candida dubliniensis and Candida albicans.</title>
        <authorList>
            <person name="Jackson A.P."/>
            <person name="Gamble J.A."/>
            <person name="Yeomans T."/>
            <person name="Moran G.P."/>
            <person name="Saunders D."/>
            <person name="Harris D."/>
            <person name="Aslett M."/>
            <person name="Barrell J.F."/>
            <person name="Butler G."/>
            <person name="Citiulo F."/>
            <person name="Coleman D.C."/>
            <person name="de Groot P.W.J."/>
            <person name="Goodwin T.J."/>
            <person name="Quail M.A."/>
            <person name="McQuillan J."/>
            <person name="Munro C.A."/>
            <person name="Pain A."/>
            <person name="Poulter R.T."/>
            <person name="Rajandream M.A."/>
            <person name="Renauld H."/>
            <person name="Spiering M.J."/>
            <person name="Tivey A."/>
            <person name="Gow N.A.R."/>
            <person name="Barrell B."/>
            <person name="Sullivan D.J."/>
            <person name="Berriman M."/>
        </authorList>
    </citation>
    <scope>NUCLEOTIDE SEQUENCE [LARGE SCALE GENOMIC DNA]</scope>
    <source>
        <strain evidence="4">CD36 / ATCC MYA-646 / CBS 7987 / NCPF 3949 / NRRL Y-17841</strain>
    </source>
</reference>
<dbReference type="EMBL" id="FM992689">
    <property type="protein sequence ID" value="CAX44128.1"/>
    <property type="molecule type" value="Genomic_DNA"/>
</dbReference>
<dbReference type="InterPro" id="IPR011990">
    <property type="entry name" value="TPR-like_helical_dom_sf"/>
</dbReference>
<dbReference type="OrthoDB" id="185373at2759"/>
<dbReference type="Gene3D" id="1.25.40.10">
    <property type="entry name" value="Tetratricopeptide repeat domain"/>
    <property type="match status" value="1"/>
</dbReference>
<gene>
    <name evidence="2" type="ordered locus">Cd36_23480</name>
    <name evidence="3" type="ORF">CD36_23480</name>
</gene>
<dbReference type="PANTHER" id="PTHR47932">
    <property type="entry name" value="ATPASE EXPRESSION PROTEIN 3"/>
    <property type="match status" value="1"/>
</dbReference>
<evidence type="ECO:0000313" key="2">
    <source>
        <dbReference type="CGD" id="CAL0000165727"/>
    </source>
</evidence>